<comment type="caution">
    <text evidence="9">The sequence shown here is derived from an EMBL/GenBank/DDBJ whole genome shotgun (WGS) entry which is preliminary data.</text>
</comment>
<evidence type="ECO:0000259" key="8">
    <source>
        <dbReference type="Pfam" id="PF00884"/>
    </source>
</evidence>
<dbReference type="CDD" id="cd16017">
    <property type="entry name" value="LptA"/>
    <property type="match status" value="1"/>
</dbReference>
<dbReference type="AlphaFoldDB" id="A0A1V3JTN6"/>
<dbReference type="SUPFAM" id="SSF53649">
    <property type="entry name" value="Alkaline phosphatase-like"/>
    <property type="match status" value="1"/>
</dbReference>
<dbReference type="Pfam" id="PF00884">
    <property type="entry name" value="Sulfatase"/>
    <property type="match status" value="1"/>
</dbReference>
<evidence type="ECO:0000256" key="4">
    <source>
        <dbReference type="ARBA" id="ARBA00022692"/>
    </source>
</evidence>
<dbReference type="InterPro" id="IPR000917">
    <property type="entry name" value="Sulfatase_N"/>
</dbReference>
<dbReference type="InterPro" id="IPR058130">
    <property type="entry name" value="PEA_transf_C"/>
</dbReference>
<evidence type="ECO:0000256" key="5">
    <source>
        <dbReference type="ARBA" id="ARBA00022989"/>
    </source>
</evidence>
<feature type="transmembrane region" description="Helical" evidence="7">
    <location>
        <begin position="32"/>
        <end position="50"/>
    </location>
</feature>
<accession>A0A1V3JTN6</accession>
<sequence>MRQLIITLLYSAILLVLEILYRKLFNIPSIEKYFESYLFIGLFVCLFLYSKYRVTRILIAVLFTISILVNNVHYALYQSWINPVSYALAFKELTEVKNAGITMVDQFIYPLLYGLIEVVFFLSLTLFKRKNYKYSWLFDFLFYISMMYVFVRAYTTKSHERFISPNTVYSRLKSNYFSFGYFVGRILPYDIFSLSDIPLYQKNKPNKIEKPRLKNIILIMGESASAGHFSVFGYERNTSPFLLSLKNTNNAVVGKAYSGGLLTAISLPMFFNNIPYPNGMQQIAKGDTNLFNLAKEQGFKTYFYSAQARDDMHMINFLGGAWVDKIRFPDDEGYSLRESMPDNKLLPEFERINLDEGYNFVVLHHRGSHIPYGALLDDTQKIFGKDNPIDNYDNTILNTDNFISQVYHYLSQRNKDDWLIAYTSDHGQYVKPNTYRQGTFNEDEYTVPLVLYSPNKEMQKTFFDTFSSCDMFFHHQLSGLLINTMGYDYPIPDCKSGVVNGNILTGDAGYLKIDADGKQEYIH</sequence>
<evidence type="ECO:0000256" key="7">
    <source>
        <dbReference type="SAM" id="Phobius"/>
    </source>
</evidence>
<dbReference type="InterPro" id="IPR017850">
    <property type="entry name" value="Alkaline_phosphatase_core_sf"/>
</dbReference>
<keyword evidence="3" id="KW-0808">Transferase</keyword>
<dbReference type="EMBL" id="MLHQ01000002">
    <property type="protein sequence ID" value="OOF60067.1"/>
    <property type="molecule type" value="Genomic_DNA"/>
</dbReference>
<dbReference type="GO" id="GO:0005886">
    <property type="term" value="C:plasma membrane"/>
    <property type="evidence" value="ECO:0007669"/>
    <property type="project" value="UniProtKB-SubCell"/>
</dbReference>
<feature type="transmembrane region" description="Helical" evidence="7">
    <location>
        <begin position="134"/>
        <end position="154"/>
    </location>
</feature>
<evidence type="ECO:0000313" key="9">
    <source>
        <dbReference type="EMBL" id="OOF60067.1"/>
    </source>
</evidence>
<keyword evidence="4 7" id="KW-0812">Transmembrane</keyword>
<dbReference type="PANTHER" id="PTHR30443">
    <property type="entry name" value="INNER MEMBRANE PROTEIN"/>
    <property type="match status" value="1"/>
</dbReference>
<organism evidence="9 10">
    <name type="scientific">Rodentibacter myodis</name>
    <dbReference type="NCBI Taxonomy" id="1907939"/>
    <lineage>
        <taxon>Bacteria</taxon>
        <taxon>Pseudomonadati</taxon>
        <taxon>Pseudomonadota</taxon>
        <taxon>Gammaproteobacteria</taxon>
        <taxon>Pasteurellales</taxon>
        <taxon>Pasteurellaceae</taxon>
        <taxon>Rodentibacter</taxon>
    </lineage>
</organism>
<dbReference type="GO" id="GO:0009244">
    <property type="term" value="P:lipopolysaccharide core region biosynthetic process"/>
    <property type="evidence" value="ECO:0007669"/>
    <property type="project" value="TreeGrafter"/>
</dbReference>
<keyword evidence="5 7" id="KW-1133">Transmembrane helix</keyword>
<evidence type="ECO:0000256" key="2">
    <source>
        <dbReference type="ARBA" id="ARBA00022475"/>
    </source>
</evidence>
<dbReference type="Proteomes" id="UP000188602">
    <property type="component" value="Unassembled WGS sequence"/>
</dbReference>
<dbReference type="InterPro" id="IPR040423">
    <property type="entry name" value="PEA_transferase"/>
</dbReference>
<evidence type="ECO:0000256" key="1">
    <source>
        <dbReference type="ARBA" id="ARBA00004651"/>
    </source>
</evidence>
<comment type="subcellular location">
    <subcellularLocation>
        <location evidence="1">Cell membrane</location>
        <topology evidence="1">Multi-pass membrane protein</topology>
    </subcellularLocation>
</comment>
<evidence type="ECO:0000256" key="6">
    <source>
        <dbReference type="ARBA" id="ARBA00023136"/>
    </source>
</evidence>
<keyword evidence="10" id="KW-1185">Reference proteome</keyword>
<feature type="transmembrane region" description="Helical" evidence="7">
    <location>
        <begin position="107"/>
        <end position="127"/>
    </location>
</feature>
<name>A0A1V3JTN6_9PAST</name>
<evidence type="ECO:0000313" key="10">
    <source>
        <dbReference type="Proteomes" id="UP000188602"/>
    </source>
</evidence>
<feature type="transmembrane region" description="Helical" evidence="7">
    <location>
        <begin position="57"/>
        <end position="76"/>
    </location>
</feature>
<dbReference type="GO" id="GO:0016776">
    <property type="term" value="F:phosphotransferase activity, phosphate group as acceptor"/>
    <property type="evidence" value="ECO:0007669"/>
    <property type="project" value="TreeGrafter"/>
</dbReference>
<feature type="domain" description="Sulfatase N-terminal" evidence="8">
    <location>
        <begin position="214"/>
        <end position="474"/>
    </location>
</feature>
<proteinExistence type="predicted"/>
<keyword evidence="2" id="KW-1003">Cell membrane</keyword>
<gene>
    <name evidence="9" type="ORF">BKL49_00955</name>
</gene>
<dbReference type="STRING" id="1907939.BKL49_00955"/>
<keyword evidence="6 7" id="KW-0472">Membrane</keyword>
<reference evidence="9 10" key="1">
    <citation type="submission" date="2016-10" db="EMBL/GenBank/DDBJ databases">
        <title>Rodentibacter gen. nov. and new species.</title>
        <authorList>
            <person name="Christensen H."/>
        </authorList>
    </citation>
    <scope>NUCLEOTIDE SEQUENCE [LARGE SCALE GENOMIC DNA]</scope>
    <source>
        <strain evidence="9 10">Ac151</strain>
    </source>
</reference>
<dbReference type="PANTHER" id="PTHR30443:SF0">
    <property type="entry name" value="PHOSPHOETHANOLAMINE TRANSFERASE EPTA"/>
    <property type="match status" value="1"/>
</dbReference>
<dbReference type="OrthoDB" id="9786870at2"/>
<protein>
    <submittedName>
        <fullName evidence="9">Protein DcaA</fullName>
    </submittedName>
</protein>
<dbReference type="RefSeq" id="WP_077422781.1">
    <property type="nucleotide sequence ID" value="NZ_MLHQ01000002.1"/>
</dbReference>
<evidence type="ECO:0000256" key="3">
    <source>
        <dbReference type="ARBA" id="ARBA00022679"/>
    </source>
</evidence>
<dbReference type="Gene3D" id="3.40.720.10">
    <property type="entry name" value="Alkaline Phosphatase, subunit A"/>
    <property type="match status" value="1"/>
</dbReference>